<proteinExistence type="predicted"/>
<evidence type="ECO:0000313" key="2">
    <source>
        <dbReference type="EMBL" id="MED6171417.1"/>
    </source>
</evidence>
<keyword evidence="2" id="KW-0413">Isomerase</keyword>
<reference evidence="2 3" key="1">
    <citation type="journal article" date="2023" name="Plants (Basel)">
        <title>Bridging the Gap: Combining Genomics and Transcriptomics Approaches to Understand Stylosanthes scabra, an Orphan Legume from the Brazilian Caatinga.</title>
        <authorList>
            <person name="Ferreira-Neto J.R.C."/>
            <person name="da Silva M.D."/>
            <person name="Binneck E."/>
            <person name="de Melo N.F."/>
            <person name="da Silva R.H."/>
            <person name="de Melo A.L.T.M."/>
            <person name="Pandolfi V."/>
            <person name="Bustamante F.O."/>
            <person name="Brasileiro-Vidal A.C."/>
            <person name="Benko-Iseppon A.M."/>
        </authorList>
    </citation>
    <scope>NUCLEOTIDE SEQUENCE [LARGE SCALE GENOMIC DNA]</scope>
    <source>
        <tissue evidence="2">Leaves</tissue>
    </source>
</reference>
<dbReference type="GO" id="GO:0050378">
    <property type="term" value="F:UDP-glucuronate 4-epimerase activity"/>
    <property type="evidence" value="ECO:0007669"/>
    <property type="project" value="UniProtKB-EC"/>
</dbReference>
<dbReference type="InterPro" id="IPR036291">
    <property type="entry name" value="NAD(P)-bd_dom_sf"/>
</dbReference>
<protein>
    <submittedName>
        <fullName evidence="2">UDP-glucuronate 4-epimerase</fullName>
        <ecNumber evidence="2">5.1.3.6</ecNumber>
    </submittedName>
</protein>
<dbReference type="SUPFAM" id="SSF51735">
    <property type="entry name" value="NAD(P)-binding Rossmann-fold domains"/>
    <property type="match status" value="1"/>
</dbReference>
<sequence>MGRGRGEILGARTESKKISPPPFRPTPLIPLDIYDVSGIPERGRGFPARIPATISERFYPIPVPTGKIPRVRIPIRNVPHENSASALGDSSSTSSASSGFQEVRQQDNVLRIPSNLTILIIGAAGFVGAHVSFVLKHCGDKVLGLDNFNRDYNLNLKHAR</sequence>
<dbReference type="Proteomes" id="UP001341840">
    <property type="component" value="Unassembled WGS sequence"/>
</dbReference>
<evidence type="ECO:0000313" key="3">
    <source>
        <dbReference type="Proteomes" id="UP001341840"/>
    </source>
</evidence>
<accession>A0ABU6VEP4</accession>
<dbReference type="Gene3D" id="3.40.50.720">
    <property type="entry name" value="NAD(P)-binding Rossmann-like Domain"/>
    <property type="match status" value="1"/>
</dbReference>
<keyword evidence="3" id="KW-1185">Reference proteome</keyword>
<comment type="caution">
    <text evidence="2">The sequence shown here is derived from an EMBL/GenBank/DDBJ whole genome shotgun (WGS) entry which is preliminary data.</text>
</comment>
<evidence type="ECO:0000256" key="1">
    <source>
        <dbReference type="SAM" id="MobiDB-lite"/>
    </source>
</evidence>
<name>A0ABU6VEP4_9FABA</name>
<dbReference type="EMBL" id="JASCZI010151254">
    <property type="protein sequence ID" value="MED6171417.1"/>
    <property type="molecule type" value="Genomic_DNA"/>
</dbReference>
<feature type="region of interest" description="Disordered" evidence="1">
    <location>
        <begin position="81"/>
        <end position="100"/>
    </location>
</feature>
<feature type="region of interest" description="Disordered" evidence="1">
    <location>
        <begin position="1"/>
        <end position="22"/>
    </location>
</feature>
<feature type="compositionally biased region" description="Low complexity" evidence="1">
    <location>
        <begin position="83"/>
        <end position="98"/>
    </location>
</feature>
<dbReference type="EC" id="5.1.3.6" evidence="2"/>
<gene>
    <name evidence="2" type="primary">GAE5_3</name>
    <name evidence="2" type="ORF">PIB30_040557</name>
</gene>
<organism evidence="2 3">
    <name type="scientific">Stylosanthes scabra</name>
    <dbReference type="NCBI Taxonomy" id="79078"/>
    <lineage>
        <taxon>Eukaryota</taxon>
        <taxon>Viridiplantae</taxon>
        <taxon>Streptophyta</taxon>
        <taxon>Embryophyta</taxon>
        <taxon>Tracheophyta</taxon>
        <taxon>Spermatophyta</taxon>
        <taxon>Magnoliopsida</taxon>
        <taxon>eudicotyledons</taxon>
        <taxon>Gunneridae</taxon>
        <taxon>Pentapetalae</taxon>
        <taxon>rosids</taxon>
        <taxon>fabids</taxon>
        <taxon>Fabales</taxon>
        <taxon>Fabaceae</taxon>
        <taxon>Papilionoideae</taxon>
        <taxon>50 kb inversion clade</taxon>
        <taxon>dalbergioids sensu lato</taxon>
        <taxon>Dalbergieae</taxon>
        <taxon>Pterocarpus clade</taxon>
        <taxon>Stylosanthes</taxon>
    </lineage>
</organism>